<dbReference type="PANTHER" id="PTHR11440">
    <property type="entry name" value="LECITHIN-CHOLESTEROL ACYLTRANSFERASE-RELATED"/>
    <property type="match status" value="1"/>
</dbReference>
<evidence type="ECO:0000313" key="1">
    <source>
        <dbReference type="Proteomes" id="UP000095280"/>
    </source>
</evidence>
<keyword evidence="1" id="KW-1185">Reference proteome</keyword>
<dbReference type="SUPFAM" id="SSF53474">
    <property type="entry name" value="alpha/beta-Hydrolases"/>
    <property type="match status" value="1"/>
</dbReference>
<dbReference type="GO" id="GO:0006629">
    <property type="term" value="P:lipid metabolic process"/>
    <property type="evidence" value="ECO:0007669"/>
    <property type="project" value="InterPro"/>
</dbReference>
<dbReference type="GO" id="GO:0008374">
    <property type="term" value="F:O-acyltransferase activity"/>
    <property type="evidence" value="ECO:0007669"/>
    <property type="project" value="InterPro"/>
</dbReference>
<dbReference type="Gene3D" id="3.40.50.1820">
    <property type="entry name" value="alpha/beta hydrolase"/>
    <property type="match status" value="2"/>
</dbReference>
<dbReference type="Pfam" id="PF02450">
    <property type="entry name" value="LCAT"/>
    <property type="match status" value="2"/>
</dbReference>
<sequence length="604" mass="66605">RRFSGNRATDPAKLPVEFDRAARQSRSRLRTAFLARIAKRIGCLLQNQQQTKPTTGAELAYTGGVGEEAEQQVVQDSCLPIRLGQQALCSDGSSLGAWVAKNGNEAYLPAVSVPHQHAVLRQAFQRGQCAPVQRRARLDSMHCGAVPVDQIEHGGVAQALEQLLGQTDLVSSALSHGEPEQLKQLALGQYCAWVSDQTSSSSALPKSRVLQRRVPLSLAEHDEATSILPGDGGNQLWANLNGANNHWYCERNTDKPVMAWLDLINLAYPAVHCLAYKLEMKFDPNTGRSRDNDGVSIVVPGFGETETVEWLSDVKIEQTGYYNKLVDHLVKKLGYRRGVDIVGAPFDFRRAPNEMSEYFVQLGALIERSYAANGNKPVVIVGHSLGCKVILHFLHSRSQAWKDKYVKDFVAAAGPFGGSASSVLASVSGYNLGLGFIRPLWFRDAQRSWPSTYYLYPSGLVFEESLAIVETKQRKYTLAEEDIRDLYQDIGYPHGYRHFKALGNLTDQTLPPGVRTHCVFGHGLKTAHQFRWTNGRQFPDQQPDIVYSDGDGTVNIRSLDVCVNWSGKQAQPVASVPVAGAEHVKLLTYSEFIDVVERAASGSD</sequence>
<protein>
    <submittedName>
        <fullName evidence="2">DDHD domain-containing protein</fullName>
    </submittedName>
</protein>
<accession>A0A1I8JLJ2</accession>
<dbReference type="InterPro" id="IPR029058">
    <property type="entry name" value="AB_hydrolase_fold"/>
</dbReference>
<evidence type="ECO:0000313" key="2">
    <source>
        <dbReference type="WBParaSite" id="maker-uti_cns_0048992-snap-gene-0.2-mRNA-1"/>
    </source>
</evidence>
<reference evidence="2" key="1">
    <citation type="submission" date="2016-11" db="UniProtKB">
        <authorList>
            <consortium name="WormBaseParasite"/>
        </authorList>
    </citation>
    <scope>IDENTIFICATION</scope>
</reference>
<name>A0A1I8JLJ2_9PLAT</name>
<dbReference type="InterPro" id="IPR003386">
    <property type="entry name" value="LACT/PDAT_acylTrfase"/>
</dbReference>
<dbReference type="AlphaFoldDB" id="A0A1I8JLJ2"/>
<dbReference type="Proteomes" id="UP000095280">
    <property type="component" value="Unplaced"/>
</dbReference>
<dbReference type="WBParaSite" id="maker-uti_cns_0048992-snap-gene-0.2-mRNA-1">
    <property type="protein sequence ID" value="maker-uti_cns_0048992-snap-gene-0.2-mRNA-1"/>
    <property type="gene ID" value="maker-uti_cns_0048992-snap-gene-0.2"/>
</dbReference>
<organism evidence="1 2">
    <name type="scientific">Macrostomum lignano</name>
    <dbReference type="NCBI Taxonomy" id="282301"/>
    <lineage>
        <taxon>Eukaryota</taxon>
        <taxon>Metazoa</taxon>
        <taxon>Spiralia</taxon>
        <taxon>Lophotrochozoa</taxon>
        <taxon>Platyhelminthes</taxon>
        <taxon>Rhabditophora</taxon>
        <taxon>Macrostomorpha</taxon>
        <taxon>Macrostomida</taxon>
        <taxon>Macrostomidae</taxon>
        <taxon>Macrostomum</taxon>
    </lineage>
</organism>
<proteinExistence type="predicted"/>